<feature type="transmembrane region" description="Helical" evidence="1">
    <location>
        <begin position="12"/>
        <end position="36"/>
    </location>
</feature>
<keyword evidence="3" id="KW-1185">Reference proteome</keyword>
<name>A0ABY2QLS9_9SPHN</name>
<gene>
    <name evidence="2" type="ORF">E5988_01795</name>
</gene>
<comment type="caution">
    <text evidence="2">The sequence shown here is derived from an EMBL/GenBank/DDBJ whole genome shotgun (WGS) entry which is preliminary data.</text>
</comment>
<keyword evidence="1" id="KW-0472">Membrane</keyword>
<evidence type="ECO:0000256" key="1">
    <source>
        <dbReference type="SAM" id="Phobius"/>
    </source>
</evidence>
<protein>
    <submittedName>
        <fullName evidence="2">YggT family protein</fullName>
    </submittedName>
</protein>
<dbReference type="Pfam" id="PF02325">
    <property type="entry name" value="CCB3_YggT"/>
    <property type="match status" value="1"/>
</dbReference>
<reference evidence="2 3" key="1">
    <citation type="submission" date="2019-04" db="EMBL/GenBank/DDBJ databases">
        <title>Microbes associate with the intestines of laboratory mice.</title>
        <authorList>
            <person name="Navarre W."/>
            <person name="Wong E."/>
            <person name="Huang K.C."/>
            <person name="Tropini C."/>
            <person name="Ng K."/>
            <person name="Yu B."/>
        </authorList>
    </citation>
    <scope>NUCLEOTIDE SEQUENCE [LARGE SCALE GENOMIC DNA]</scope>
    <source>
        <strain evidence="2 3">NM83_B4-11</strain>
    </source>
</reference>
<evidence type="ECO:0000313" key="3">
    <source>
        <dbReference type="Proteomes" id="UP000308038"/>
    </source>
</evidence>
<dbReference type="InterPro" id="IPR003425">
    <property type="entry name" value="CCB3/YggT"/>
</dbReference>
<keyword evidence="1" id="KW-1133">Transmembrane helix</keyword>
<accession>A0ABY2QLS9</accession>
<keyword evidence="1" id="KW-0812">Transmembrane</keyword>
<sequence>MLMLTLVQILQVLLNVVWWVIIIQFVLSLLVTFNVVNMQSNFVRSLYMGLDKLTEPMYRPIRRILPQTGGIDFAPAVVLIGIAILTIILNNVAASVVMGGV</sequence>
<dbReference type="EMBL" id="SSTI01000001">
    <property type="protein sequence ID" value="THG42209.1"/>
    <property type="molecule type" value="Genomic_DNA"/>
</dbReference>
<evidence type="ECO:0000313" key="2">
    <source>
        <dbReference type="EMBL" id="THG42209.1"/>
    </source>
</evidence>
<dbReference type="Proteomes" id="UP000308038">
    <property type="component" value="Unassembled WGS sequence"/>
</dbReference>
<organism evidence="2 3">
    <name type="scientific">Sphingomonas olei</name>
    <dbReference type="NCBI Taxonomy" id="1886787"/>
    <lineage>
        <taxon>Bacteria</taxon>
        <taxon>Pseudomonadati</taxon>
        <taxon>Pseudomonadota</taxon>
        <taxon>Alphaproteobacteria</taxon>
        <taxon>Sphingomonadales</taxon>
        <taxon>Sphingomonadaceae</taxon>
        <taxon>Sphingomonas</taxon>
    </lineage>
</organism>
<feature type="transmembrane region" description="Helical" evidence="1">
    <location>
        <begin position="73"/>
        <end position="97"/>
    </location>
</feature>
<proteinExistence type="predicted"/>